<dbReference type="AlphaFoldDB" id="A0A2J6QKJ4"/>
<keyword evidence="1" id="KW-1133">Transmembrane helix</keyword>
<accession>A0A2J6QKJ4</accession>
<dbReference type="OrthoDB" id="5245206at2759"/>
<evidence type="ECO:0000313" key="2">
    <source>
        <dbReference type="EMBL" id="PMD26793.1"/>
    </source>
</evidence>
<gene>
    <name evidence="2" type="ORF">NA56DRAFT_641444</name>
</gene>
<dbReference type="Proteomes" id="UP000235672">
    <property type="component" value="Unassembled WGS sequence"/>
</dbReference>
<evidence type="ECO:0000313" key="3">
    <source>
        <dbReference type="Proteomes" id="UP000235672"/>
    </source>
</evidence>
<keyword evidence="1" id="KW-0472">Membrane</keyword>
<proteinExistence type="predicted"/>
<keyword evidence="1" id="KW-0812">Transmembrane</keyword>
<reference evidence="2 3" key="1">
    <citation type="submission" date="2016-05" db="EMBL/GenBank/DDBJ databases">
        <title>A degradative enzymes factory behind the ericoid mycorrhizal symbiosis.</title>
        <authorList>
            <consortium name="DOE Joint Genome Institute"/>
            <person name="Martino E."/>
            <person name="Morin E."/>
            <person name="Grelet G."/>
            <person name="Kuo A."/>
            <person name="Kohler A."/>
            <person name="Daghino S."/>
            <person name="Barry K."/>
            <person name="Choi C."/>
            <person name="Cichocki N."/>
            <person name="Clum A."/>
            <person name="Copeland A."/>
            <person name="Hainaut M."/>
            <person name="Haridas S."/>
            <person name="Labutti K."/>
            <person name="Lindquist E."/>
            <person name="Lipzen A."/>
            <person name="Khouja H.-R."/>
            <person name="Murat C."/>
            <person name="Ohm R."/>
            <person name="Olson A."/>
            <person name="Spatafora J."/>
            <person name="Veneault-Fourrey C."/>
            <person name="Henrissat B."/>
            <person name="Grigoriev I."/>
            <person name="Martin F."/>
            <person name="Perotto S."/>
        </authorList>
    </citation>
    <scope>NUCLEOTIDE SEQUENCE [LARGE SCALE GENOMIC DNA]</scope>
    <source>
        <strain evidence="2 3">UAMH 7357</strain>
    </source>
</reference>
<keyword evidence="3" id="KW-1185">Reference proteome</keyword>
<sequence>MAQWTATVSVVSSIFGLLGFIGVILGVITFCTGLAKRAREKDAGRVCSEADKMGYFAINEPNWYLPWQYFKRHVPLPVIPEMSAIIRAGDDLAFTSALFDGIPANHDEVCWKPIYEGFFNELAWNQKGTYWDSVSTHPNLKRYAKKAAVHVENWKSRVRRMVPTRSSEQRRIS</sequence>
<feature type="transmembrane region" description="Helical" evidence="1">
    <location>
        <begin position="14"/>
        <end position="35"/>
    </location>
</feature>
<dbReference type="EMBL" id="KZ613467">
    <property type="protein sequence ID" value="PMD26793.1"/>
    <property type="molecule type" value="Genomic_DNA"/>
</dbReference>
<organism evidence="2 3">
    <name type="scientific">Hyaloscypha hepaticicola</name>
    <dbReference type="NCBI Taxonomy" id="2082293"/>
    <lineage>
        <taxon>Eukaryota</taxon>
        <taxon>Fungi</taxon>
        <taxon>Dikarya</taxon>
        <taxon>Ascomycota</taxon>
        <taxon>Pezizomycotina</taxon>
        <taxon>Leotiomycetes</taxon>
        <taxon>Helotiales</taxon>
        <taxon>Hyaloscyphaceae</taxon>
        <taxon>Hyaloscypha</taxon>
    </lineage>
</organism>
<protein>
    <submittedName>
        <fullName evidence="2">Uncharacterized protein</fullName>
    </submittedName>
</protein>
<name>A0A2J6QKJ4_9HELO</name>
<evidence type="ECO:0000256" key="1">
    <source>
        <dbReference type="SAM" id="Phobius"/>
    </source>
</evidence>